<dbReference type="RefSeq" id="WP_198126542.1">
    <property type="nucleotide sequence ID" value="NZ_JAECZC010000050.1"/>
</dbReference>
<sequence>MSNSETTNNIWQPDPSWDYYILWHSFLYVKAKIDAALSCIKDEEYAMPGVEIEIKKILEPASSKLIEIVDSLPEEEEEEDDEEE</sequence>
<comment type="caution">
    <text evidence="1">The sequence shown here is derived from an EMBL/GenBank/DDBJ whole genome shotgun (WGS) entry which is preliminary data.</text>
</comment>
<organism evidence="1 2">
    <name type="scientific">Amazonocrinis nigriterrae CENA67</name>
    <dbReference type="NCBI Taxonomy" id="2794033"/>
    <lineage>
        <taxon>Bacteria</taxon>
        <taxon>Bacillati</taxon>
        <taxon>Cyanobacteriota</taxon>
        <taxon>Cyanophyceae</taxon>
        <taxon>Nostocales</taxon>
        <taxon>Nostocaceae</taxon>
        <taxon>Amazonocrinis</taxon>
        <taxon>Amazonocrinis nigriterrae</taxon>
    </lineage>
</organism>
<dbReference type="AlphaFoldDB" id="A0A8J7HYP9"/>
<keyword evidence="2" id="KW-1185">Reference proteome</keyword>
<proteinExistence type="predicted"/>
<evidence type="ECO:0000313" key="2">
    <source>
        <dbReference type="Proteomes" id="UP000632766"/>
    </source>
</evidence>
<gene>
    <name evidence="1" type="ORF">I8748_21435</name>
</gene>
<evidence type="ECO:0000313" key="1">
    <source>
        <dbReference type="EMBL" id="MBH8564714.1"/>
    </source>
</evidence>
<reference evidence="1 2" key="1">
    <citation type="journal article" date="2021" name="Int. J. Syst. Evol. Microbiol.">
        <title>Amazonocrinis nigriterrae gen. nov., sp. nov., Atlanticothrix silvestris gen. nov., sp. nov. and Dendronalium phyllosphericum gen. nov., sp. nov., nostocacean cyanobacteria from Brazilian environments.</title>
        <authorList>
            <person name="Alvarenga D.O."/>
            <person name="Andreote A.P.D."/>
            <person name="Branco L.H.Z."/>
            <person name="Delbaje E."/>
            <person name="Cruz R.B."/>
            <person name="Varani A.M."/>
            <person name="Fiore M.F."/>
        </authorList>
    </citation>
    <scope>NUCLEOTIDE SEQUENCE [LARGE SCALE GENOMIC DNA]</scope>
    <source>
        <strain evidence="1 2">CENA67</strain>
    </source>
</reference>
<protein>
    <submittedName>
        <fullName evidence="1">Uncharacterized protein</fullName>
    </submittedName>
</protein>
<dbReference type="EMBL" id="JAECZC010000050">
    <property type="protein sequence ID" value="MBH8564714.1"/>
    <property type="molecule type" value="Genomic_DNA"/>
</dbReference>
<dbReference type="Proteomes" id="UP000632766">
    <property type="component" value="Unassembled WGS sequence"/>
</dbReference>
<accession>A0A8J7HYP9</accession>
<name>A0A8J7HYP9_9NOST</name>